<keyword evidence="3" id="KW-0964">Secreted</keyword>
<keyword evidence="6" id="KW-0677">Repeat</keyword>
<name>A0A6M0H467_9CLOT</name>
<keyword evidence="8 10" id="KW-0720">Serine protease</keyword>
<dbReference type="GO" id="GO:0004252">
    <property type="term" value="F:serine-type endopeptidase activity"/>
    <property type="evidence" value="ECO:0007669"/>
    <property type="project" value="UniProtKB-UniRule"/>
</dbReference>
<dbReference type="InterPro" id="IPR037045">
    <property type="entry name" value="S8pro/Inhibitor_I9_sf"/>
</dbReference>
<feature type="active site" description="Charge relay system" evidence="9 10">
    <location>
        <position position="267"/>
    </location>
</feature>
<dbReference type="PANTHER" id="PTHR43806">
    <property type="entry name" value="PEPTIDASE S8"/>
    <property type="match status" value="1"/>
</dbReference>
<dbReference type="EMBL" id="JAAGPU010000022">
    <property type="protein sequence ID" value="NEU05546.1"/>
    <property type="molecule type" value="Genomic_DNA"/>
</dbReference>
<evidence type="ECO:0000256" key="1">
    <source>
        <dbReference type="ARBA" id="ARBA00011073"/>
    </source>
</evidence>
<evidence type="ECO:0000259" key="16">
    <source>
        <dbReference type="Pfam" id="PF06280"/>
    </source>
</evidence>
<evidence type="ECO:0000256" key="12">
    <source>
        <dbReference type="SAM" id="SignalP"/>
    </source>
</evidence>
<dbReference type="SUPFAM" id="SSF52743">
    <property type="entry name" value="Subtilisin-like"/>
    <property type="match status" value="1"/>
</dbReference>
<organism evidence="17 18">
    <name type="scientific">Clostridium senegalense</name>
    <dbReference type="NCBI Taxonomy" id="1465809"/>
    <lineage>
        <taxon>Bacteria</taxon>
        <taxon>Bacillati</taxon>
        <taxon>Bacillota</taxon>
        <taxon>Clostridia</taxon>
        <taxon>Eubacteriales</taxon>
        <taxon>Clostridiaceae</taxon>
        <taxon>Clostridium</taxon>
    </lineage>
</organism>
<feature type="domain" description="C5a peptidase/Subtilisin-like protease SBT2-like Fn3-like" evidence="16">
    <location>
        <begin position="678"/>
        <end position="791"/>
    </location>
</feature>
<dbReference type="InterPro" id="IPR034216">
    <property type="entry name" value="C5a_Peptidase"/>
</dbReference>
<dbReference type="InterPro" id="IPR000209">
    <property type="entry name" value="Peptidase_S8/S53_dom"/>
</dbReference>
<feature type="domain" description="PA" evidence="14">
    <location>
        <begin position="450"/>
        <end position="525"/>
    </location>
</feature>
<keyword evidence="18" id="KW-1185">Reference proteome</keyword>
<dbReference type="Gene3D" id="3.30.70.80">
    <property type="entry name" value="Peptidase S8 propeptide/proteinase inhibitor I9"/>
    <property type="match status" value="1"/>
</dbReference>
<dbReference type="PROSITE" id="PS00136">
    <property type="entry name" value="SUBTILASE_ASP"/>
    <property type="match status" value="1"/>
</dbReference>
<dbReference type="SUPFAM" id="SSF52025">
    <property type="entry name" value="PA domain"/>
    <property type="match status" value="1"/>
</dbReference>
<dbReference type="Gene3D" id="2.60.40.1710">
    <property type="entry name" value="Subtilisin-like superfamily"/>
    <property type="match status" value="1"/>
</dbReference>
<dbReference type="Gene3D" id="3.40.50.200">
    <property type="entry name" value="Peptidase S8/S53 domain"/>
    <property type="match status" value="1"/>
</dbReference>
<dbReference type="InterPro" id="IPR046450">
    <property type="entry name" value="PA_dom_sf"/>
</dbReference>
<keyword evidence="5 12" id="KW-0732">Signal</keyword>
<evidence type="ECO:0000256" key="9">
    <source>
        <dbReference type="PIRSR" id="PIRSR615500-1"/>
    </source>
</evidence>
<dbReference type="InterPro" id="IPR050131">
    <property type="entry name" value="Peptidase_S8_subtilisin-like"/>
</dbReference>
<evidence type="ECO:0000256" key="3">
    <source>
        <dbReference type="ARBA" id="ARBA00022525"/>
    </source>
</evidence>
<dbReference type="Pfam" id="PF00082">
    <property type="entry name" value="Peptidase_S8"/>
    <property type="match status" value="1"/>
</dbReference>
<keyword evidence="2" id="KW-0134">Cell wall</keyword>
<evidence type="ECO:0000259" key="14">
    <source>
        <dbReference type="Pfam" id="PF02225"/>
    </source>
</evidence>
<comment type="caution">
    <text evidence="17">The sequence shown here is derived from an EMBL/GenBank/DDBJ whole genome shotgun (WGS) entry which is preliminary data.</text>
</comment>
<dbReference type="InterPro" id="IPR010435">
    <property type="entry name" value="C5a/SBT2-like_Fn3"/>
</dbReference>
<evidence type="ECO:0000256" key="4">
    <source>
        <dbReference type="ARBA" id="ARBA00022670"/>
    </source>
</evidence>
<evidence type="ECO:0000256" key="7">
    <source>
        <dbReference type="ARBA" id="ARBA00022801"/>
    </source>
</evidence>
<evidence type="ECO:0000256" key="11">
    <source>
        <dbReference type="RuleBase" id="RU003355"/>
    </source>
</evidence>
<evidence type="ECO:0000313" key="18">
    <source>
        <dbReference type="Proteomes" id="UP000481872"/>
    </source>
</evidence>
<dbReference type="Proteomes" id="UP000481872">
    <property type="component" value="Unassembled WGS sequence"/>
</dbReference>
<dbReference type="InterPro" id="IPR023827">
    <property type="entry name" value="Peptidase_S8_Asp-AS"/>
</dbReference>
<dbReference type="PROSITE" id="PS00138">
    <property type="entry name" value="SUBTILASE_SER"/>
    <property type="match status" value="1"/>
</dbReference>
<dbReference type="CDD" id="cd02133">
    <property type="entry name" value="PA_C5a_like"/>
    <property type="match status" value="1"/>
</dbReference>
<dbReference type="Gene3D" id="2.60.40.4070">
    <property type="match status" value="1"/>
</dbReference>
<evidence type="ECO:0000259" key="13">
    <source>
        <dbReference type="Pfam" id="PF00082"/>
    </source>
</evidence>
<keyword evidence="4 10" id="KW-0645">Protease</keyword>
<evidence type="ECO:0000256" key="6">
    <source>
        <dbReference type="ARBA" id="ARBA00022737"/>
    </source>
</evidence>
<dbReference type="GO" id="GO:0006508">
    <property type="term" value="P:proteolysis"/>
    <property type="evidence" value="ECO:0007669"/>
    <property type="project" value="UniProtKB-KW"/>
</dbReference>
<feature type="active site" description="Charge relay system" evidence="9 10">
    <location>
        <position position="195"/>
    </location>
</feature>
<dbReference type="InterPro" id="IPR036852">
    <property type="entry name" value="Peptidase_S8/S53_dom_sf"/>
</dbReference>
<evidence type="ECO:0000256" key="8">
    <source>
        <dbReference type="ARBA" id="ARBA00022825"/>
    </source>
</evidence>
<dbReference type="Gene3D" id="3.50.30.30">
    <property type="match status" value="1"/>
</dbReference>
<sequence>MNNKLKKNLSKVMTVALLASLTVGSIPSMAKAEEVEKLLNMPLTVESKEQIINNFKNDLVKSDTILKDNQNQEEVVRVIVEVNGKSAQEMIPKGLRPTEKESSQVEAAQKPVRDEVATIEGVEVRHSYTNVFNGFSAEVKRKDIKQIEEVNGVRKVTEAQKYTEDMNSAKKLTQIEDVWKKYSLKGEGMVVAILDTGIDYKHKDFKNPEDNSKLKLKKDEVEKVKESGVLKADKNANTYFTEKIPFGYNYADRNEQIVDLRDSKGPHGAHVAGIVGADGDDKLIDTNESVKGVAPEVQLLAMKIFSNGPLGKYTYSDDQLAAIDDSVTLGADVINMSLGSPAGYREDSDPVQDAITRATNSGVMVVVSAGNSSASTDPYGLGMLNDQITVGAPALAKDALMVASYENTTVAEKVIVFKDGKGKVVTEGSFKDHQVDYKDMLNKNYKIVDCGFGKAEECKDVKGNIALIKRGGLTFIEKIINAQNNGAVGVVIYNKDGDESLISMATDPNIKIPAICVGNTTGKNLLNAMKKDTVLFNGDLKNATSENSNSSDFSDFTSWGPSPSLEFKPQVAAPGGQIFSTLNEGEHGVMSGTSMAAPHAAGSMALLMEAIKEYAPELKGRELIDYAKNIMMNTSSVKMDKFLKNVPYSPRRQGAGLVQVEDAIRNRVTVTNNGEASVALKEIRGDKATFTLDLTNYGSEDIEYKVEELGGVLTQDENTEYGEMIRDKALNKKDASLEFSSDKIKVPAKGNAKVDVTLKIGSGLSEDRYLEGFIKFTPKNEKVPVLAIPYLGYYGDWGKESITTNNAWDKDKHILVETLKATGEYPGVLIENLAVTKVNAEDSIMGIVGKNEDKTNKYDSSKIAISPNEDSVNDIIYPALYLMRNAKSVSVEIVDANGKLVRNLGTTENYTKKIISENDGKAPAVADELAWDGKVFDKSKGSYVNVSDGSYTYKVKLKVDYESAQEQVVEMPVKVDTVGPNVEVAKYENLEDGSIKLYFKANDELSGVNEKGQFPVVINGALNVEATNAETTYDSKTGLYSKTITGLQANTLNQIEIGAFDYANNLGGVSTVIPVGKIPPASITFDDKVFSQGQIAVNQNEYTISGKINRPIKDLIINGEKINLAINNDGTVNFSKSLQLSEGINVVNIKAVDYNGKVLQDHAYKISCDTIKPVIEIESPEVVDNKITATSDVVTLKGRVYDNLWGYKFYVNGELIKVSDYPTPVGPEVNGYDFSVDVKDVKNGDFILLKAVDSNGNETELKLQVVR</sequence>
<proteinExistence type="inferred from homology"/>
<feature type="active site" description="Charge relay system" evidence="9 10">
    <location>
        <position position="594"/>
    </location>
</feature>
<comment type="similarity">
    <text evidence="1 10 11">Belongs to the peptidase S8 family.</text>
</comment>
<dbReference type="InterPro" id="IPR013783">
    <property type="entry name" value="Ig-like_fold"/>
</dbReference>
<dbReference type="PANTHER" id="PTHR43806:SF11">
    <property type="entry name" value="CEREVISIN-RELATED"/>
    <property type="match status" value="1"/>
</dbReference>
<dbReference type="Pfam" id="PF02225">
    <property type="entry name" value="PA"/>
    <property type="match status" value="1"/>
</dbReference>
<dbReference type="Pfam" id="PF06280">
    <property type="entry name" value="fn3_5"/>
    <property type="match status" value="1"/>
</dbReference>
<keyword evidence="7 10" id="KW-0378">Hydrolase</keyword>
<dbReference type="InterPro" id="IPR003137">
    <property type="entry name" value="PA_domain"/>
</dbReference>
<dbReference type="Pfam" id="PF05922">
    <property type="entry name" value="Inhibitor_I9"/>
    <property type="match status" value="1"/>
</dbReference>
<reference evidence="17 18" key="1">
    <citation type="submission" date="2020-02" db="EMBL/GenBank/DDBJ databases">
        <title>Genome assembly of a novel Clostridium senegalense strain.</title>
        <authorList>
            <person name="Gupta T.B."/>
            <person name="Jauregui R."/>
            <person name="Maclean P."/>
            <person name="Nawarathana A."/>
            <person name="Brightwell G."/>
        </authorList>
    </citation>
    <scope>NUCLEOTIDE SEQUENCE [LARGE SCALE GENOMIC DNA]</scope>
    <source>
        <strain evidence="17 18">AGRFS4</strain>
    </source>
</reference>
<evidence type="ECO:0000256" key="5">
    <source>
        <dbReference type="ARBA" id="ARBA00022729"/>
    </source>
</evidence>
<accession>A0A6M0H467</accession>
<feature type="signal peptide" evidence="12">
    <location>
        <begin position="1"/>
        <end position="32"/>
    </location>
</feature>
<evidence type="ECO:0000256" key="2">
    <source>
        <dbReference type="ARBA" id="ARBA00022512"/>
    </source>
</evidence>
<dbReference type="InterPro" id="IPR015500">
    <property type="entry name" value="Peptidase_S8_subtilisin-rel"/>
</dbReference>
<dbReference type="PRINTS" id="PR00723">
    <property type="entry name" value="SUBTILISIN"/>
</dbReference>
<dbReference type="Gene3D" id="2.60.40.10">
    <property type="entry name" value="Immunoglobulins"/>
    <property type="match status" value="1"/>
</dbReference>
<dbReference type="GO" id="GO:0016020">
    <property type="term" value="C:membrane"/>
    <property type="evidence" value="ECO:0007669"/>
    <property type="project" value="InterPro"/>
</dbReference>
<evidence type="ECO:0000259" key="15">
    <source>
        <dbReference type="Pfam" id="PF05922"/>
    </source>
</evidence>
<protein>
    <submittedName>
        <fullName evidence="17">S8 family serine peptidase</fullName>
    </submittedName>
</protein>
<dbReference type="AlphaFoldDB" id="A0A6M0H467"/>
<feature type="domain" description="Peptidase S8/S53" evidence="13">
    <location>
        <begin position="186"/>
        <end position="656"/>
    </location>
</feature>
<gene>
    <name evidence="17" type="ORF">G3M99_11920</name>
</gene>
<feature type="chain" id="PRO_5027083093" evidence="12">
    <location>
        <begin position="33"/>
        <end position="1267"/>
    </location>
</feature>
<dbReference type="InterPro" id="IPR023828">
    <property type="entry name" value="Peptidase_S8_Ser-AS"/>
</dbReference>
<evidence type="ECO:0000256" key="10">
    <source>
        <dbReference type="PROSITE-ProRule" id="PRU01240"/>
    </source>
</evidence>
<dbReference type="InterPro" id="IPR010259">
    <property type="entry name" value="S8pro/Inhibitor_I9"/>
</dbReference>
<dbReference type="RefSeq" id="WP_199870315.1">
    <property type="nucleotide sequence ID" value="NZ_JAAGPU010000022.1"/>
</dbReference>
<evidence type="ECO:0000313" key="17">
    <source>
        <dbReference type="EMBL" id="NEU05546.1"/>
    </source>
</evidence>
<feature type="domain" description="Inhibitor I9" evidence="15">
    <location>
        <begin position="90"/>
        <end position="162"/>
    </location>
</feature>
<dbReference type="PROSITE" id="PS51892">
    <property type="entry name" value="SUBTILASE"/>
    <property type="match status" value="1"/>
</dbReference>
<dbReference type="CDD" id="cd07475">
    <property type="entry name" value="Peptidases_S8_C5a_Peptidase"/>
    <property type="match status" value="1"/>
</dbReference>